<evidence type="ECO:0000313" key="4">
    <source>
        <dbReference type="Proteomes" id="UP000269708"/>
    </source>
</evidence>
<dbReference type="RefSeq" id="WP_123770254.1">
    <property type="nucleotide sequence ID" value="NZ_RKQN01000002.1"/>
</dbReference>
<name>A0A3N4VE73_9GAMM</name>
<sequence>MSKLTSLPERAMELAGAVGENIRQAMPAVGRHTGRWIETGATIGAVKTGARAAGMFVRRNPVLVAAAVAGAGLLWYAAHRRRQRLAAQGDDAEALEGSARRIDARRAERSNGGARARTGTRRGGGRSETHAGPQ</sequence>
<feature type="region of interest" description="Disordered" evidence="1">
    <location>
        <begin position="86"/>
        <end position="134"/>
    </location>
</feature>
<evidence type="ECO:0000256" key="2">
    <source>
        <dbReference type="SAM" id="Phobius"/>
    </source>
</evidence>
<comment type="caution">
    <text evidence="3">The sequence shown here is derived from an EMBL/GenBank/DDBJ whole genome shotgun (WGS) entry which is preliminary data.</text>
</comment>
<organism evidence="3 4">
    <name type="scientific">Vulcaniibacterium tengchongense</name>
    <dbReference type="NCBI Taxonomy" id="1273429"/>
    <lineage>
        <taxon>Bacteria</taxon>
        <taxon>Pseudomonadati</taxon>
        <taxon>Pseudomonadota</taxon>
        <taxon>Gammaproteobacteria</taxon>
        <taxon>Lysobacterales</taxon>
        <taxon>Lysobacteraceae</taxon>
        <taxon>Vulcaniibacterium</taxon>
    </lineage>
</organism>
<feature type="transmembrane region" description="Helical" evidence="2">
    <location>
        <begin position="61"/>
        <end position="78"/>
    </location>
</feature>
<dbReference type="OrthoDB" id="5998984at2"/>
<reference evidence="3 4" key="1">
    <citation type="submission" date="2018-11" db="EMBL/GenBank/DDBJ databases">
        <title>Genomic Encyclopedia of Type Strains, Phase IV (KMG-IV): sequencing the most valuable type-strain genomes for metagenomic binning, comparative biology and taxonomic classification.</title>
        <authorList>
            <person name="Goeker M."/>
        </authorList>
    </citation>
    <scope>NUCLEOTIDE SEQUENCE [LARGE SCALE GENOMIC DNA]</scope>
    <source>
        <strain evidence="3 4">DSM 25623</strain>
    </source>
</reference>
<proteinExistence type="predicted"/>
<protein>
    <submittedName>
        <fullName evidence="3">Uncharacterized protein</fullName>
    </submittedName>
</protein>
<feature type="compositionally biased region" description="Basic and acidic residues" evidence="1">
    <location>
        <begin position="98"/>
        <end position="109"/>
    </location>
</feature>
<keyword evidence="2" id="KW-0472">Membrane</keyword>
<keyword evidence="4" id="KW-1185">Reference proteome</keyword>
<feature type="compositionally biased region" description="Basic and acidic residues" evidence="1">
    <location>
        <begin position="125"/>
        <end position="134"/>
    </location>
</feature>
<gene>
    <name evidence="3" type="ORF">EDC50_1935</name>
</gene>
<keyword evidence="2" id="KW-0812">Transmembrane</keyword>
<evidence type="ECO:0000256" key="1">
    <source>
        <dbReference type="SAM" id="MobiDB-lite"/>
    </source>
</evidence>
<dbReference type="AlphaFoldDB" id="A0A3N4VE73"/>
<dbReference type="Proteomes" id="UP000269708">
    <property type="component" value="Unassembled WGS sequence"/>
</dbReference>
<accession>A0A3N4VE73</accession>
<keyword evidence="2" id="KW-1133">Transmembrane helix</keyword>
<dbReference type="EMBL" id="RKQN01000002">
    <property type="protein sequence ID" value="RPE80103.1"/>
    <property type="molecule type" value="Genomic_DNA"/>
</dbReference>
<evidence type="ECO:0000313" key="3">
    <source>
        <dbReference type="EMBL" id="RPE80103.1"/>
    </source>
</evidence>